<accession>A0AA92V9Q5</accession>
<evidence type="ECO:0000313" key="1">
    <source>
        <dbReference type="EMBL" id="RHL36589.1"/>
    </source>
</evidence>
<evidence type="ECO:0000313" key="2">
    <source>
        <dbReference type="Proteomes" id="UP000283672"/>
    </source>
</evidence>
<protein>
    <submittedName>
        <fullName evidence="1">Uncharacterized protein</fullName>
    </submittedName>
</protein>
<name>A0AA92V9Q5_9BACT</name>
<proteinExistence type="predicted"/>
<dbReference type="EMBL" id="QROP01000025">
    <property type="protein sequence ID" value="RHL36589.1"/>
    <property type="molecule type" value="Genomic_DNA"/>
</dbReference>
<dbReference type="AlphaFoldDB" id="A0AA92V9Q5"/>
<sequence>MTFDLITENEHLWAVRYDDCLDNVLDSILGQWNDVTWLRSFFRHNIDDLASYFKITDVNQAIYDTIEDSERLQCLIMDISPDADLDKIFRPLENSRTSEMLLGKEKARLRNTPRHASWLRIYAIKLEPGIYIITGGAIKLTRTMQEREHTLVELARMEKVRRFLLDNDIADKDSFMDFLNEII</sequence>
<organism evidence="1 2">
    <name type="scientific">Segatella copri</name>
    <dbReference type="NCBI Taxonomy" id="165179"/>
    <lineage>
        <taxon>Bacteria</taxon>
        <taxon>Pseudomonadati</taxon>
        <taxon>Bacteroidota</taxon>
        <taxon>Bacteroidia</taxon>
        <taxon>Bacteroidales</taxon>
        <taxon>Prevotellaceae</taxon>
        <taxon>Segatella</taxon>
    </lineage>
</organism>
<reference evidence="1 2" key="1">
    <citation type="submission" date="2018-08" db="EMBL/GenBank/DDBJ databases">
        <title>A genome reference for cultivated species of the human gut microbiota.</title>
        <authorList>
            <person name="Zou Y."/>
            <person name="Xue W."/>
            <person name="Luo G."/>
        </authorList>
    </citation>
    <scope>NUCLEOTIDE SEQUENCE [LARGE SCALE GENOMIC DNA]</scope>
    <source>
        <strain evidence="1 2">AF38-11</strain>
    </source>
</reference>
<comment type="caution">
    <text evidence="1">The sequence shown here is derived from an EMBL/GenBank/DDBJ whole genome shotgun (WGS) entry which is preliminary data.</text>
</comment>
<gene>
    <name evidence="1" type="ORF">DW026_10000</name>
</gene>
<dbReference type="Proteomes" id="UP000283672">
    <property type="component" value="Unassembled WGS sequence"/>
</dbReference>
<dbReference type="RefSeq" id="WP_010537151.1">
    <property type="nucleotide sequence ID" value="NZ_JAQEAK010000043.1"/>
</dbReference>